<dbReference type="InterPro" id="IPR001723">
    <property type="entry name" value="Nuclear_hrmn_rcpt"/>
</dbReference>
<feature type="domain" description="NR LBD" evidence="14">
    <location>
        <begin position="351"/>
        <end position="616"/>
    </location>
</feature>
<dbReference type="SMART" id="SM00430">
    <property type="entry name" value="HOLI"/>
    <property type="match status" value="1"/>
</dbReference>
<dbReference type="InterPro" id="IPR013088">
    <property type="entry name" value="Znf_NHR/GATA"/>
</dbReference>
<dbReference type="SUPFAM" id="SSF57716">
    <property type="entry name" value="Glucocorticoid receptor-like (DNA-binding domain)"/>
    <property type="match status" value="1"/>
</dbReference>
<dbReference type="PANTHER" id="PTHR45805:SF10">
    <property type="entry name" value="ECDYSONE-INDUCED PROTEIN 78C"/>
    <property type="match status" value="1"/>
</dbReference>
<evidence type="ECO:0000256" key="1">
    <source>
        <dbReference type="ARBA" id="ARBA00004123"/>
    </source>
</evidence>
<dbReference type="PRINTS" id="PR00398">
    <property type="entry name" value="STRDHORMONER"/>
</dbReference>
<accession>A0A8R2LVX3</accession>
<sequence>MYRKFFKNRKLGEDFVMNTVIVEATSSTTIDDDLYTFKEEPYSPPLGNSPEQHYAPDSASGTAAVPKTAAPCKVCGDKASGYHYGVTSCEGCKGFFRRSIQKQIEYRCLRDGKCLVIRLNRNRCQFCRFKKCLSVGMSRDSVRYGRVPKRPREASPSDQEQQEQDPPQAPQWELAREPQPEPQPESQREAQRELQHDLPPTSQHEQLRRRLQEPPQPQELQHHRAQQLAIESVHQALRQAQQQRLQQAQQALQQEQQHRMNQALQHAQQQRLQQALQQVQHQMLQQTHHQRLIQAQQVLQREQQHRLQQAQRQLSQDQQEAQQLMVQMQQRVPEPVAGPSTEDQESMRAGVHRDLIDQITRAHIENNSYREGLREELEDRTEVLKIEGLTTGPFCTLALALAGPVANNAPTNPTNRVTEMRSVLWHNVALRMTPSVQQVVEFAKHIPGFQNLQQDDQLILIKLGFFEVWLSRIARLSNPEWLCFDDGTAISQNQLSVIYDAPFASGVLTYLWDLAKLRLTEEELAIFTTSLLLSPTRAGLTDVQAVTDLHQAVVDAMQSLVNSNAGSGAPARLEALINATHEARNLGFRHNNLLEWCRTNWSRLVVPELFAEIFDIPKVTVSASNGNAEQQAENADAVPEQAVDQAPEQAAVQAADAVAEAALGLAPEPIAGPSYEEPIAGPSYEPVAGPSYEPVAGPSYEPLPGPSHGRTAYVIAHTANHQRHAAIDGQARAAIGSQRIAALGGQIMAHAGGQRMAVADNPGILACPRPEMAALGGPGIVNFGGGLPSIASIGRPSMIPLGGVGMAALGGPGIVAVGGQAMAAAAAAPGMSANGSPAMGAGAGPIPAMDPAGDPAMAARPAPDQPLDLGPGPAF</sequence>
<keyword evidence="9" id="KW-0675">Receptor</keyword>
<dbReference type="EnsemblMetazoa" id="XM_038012473.1">
    <property type="protein sequence ID" value="XP_037868401.1"/>
    <property type="gene ID" value="LOC101746038"/>
</dbReference>
<feature type="compositionally biased region" description="Low complexity" evidence="12">
    <location>
        <begin position="842"/>
        <end position="862"/>
    </location>
</feature>
<dbReference type="SMART" id="SM00399">
    <property type="entry name" value="ZnF_C4"/>
    <property type="match status" value="1"/>
</dbReference>
<evidence type="ECO:0000256" key="3">
    <source>
        <dbReference type="ARBA" id="ARBA00022723"/>
    </source>
</evidence>
<dbReference type="InterPro" id="IPR001628">
    <property type="entry name" value="Znf_hrmn_rcpt"/>
</dbReference>
<organism evidence="15 16">
    <name type="scientific">Bombyx mori</name>
    <name type="common">Silk moth</name>
    <dbReference type="NCBI Taxonomy" id="7091"/>
    <lineage>
        <taxon>Eukaryota</taxon>
        <taxon>Metazoa</taxon>
        <taxon>Ecdysozoa</taxon>
        <taxon>Arthropoda</taxon>
        <taxon>Hexapoda</taxon>
        <taxon>Insecta</taxon>
        <taxon>Pterygota</taxon>
        <taxon>Neoptera</taxon>
        <taxon>Endopterygota</taxon>
        <taxon>Lepidoptera</taxon>
        <taxon>Glossata</taxon>
        <taxon>Ditrysia</taxon>
        <taxon>Bombycoidea</taxon>
        <taxon>Bombycidae</taxon>
        <taxon>Bombycinae</taxon>
        <taxon>Bombyx</taxon>
    </lineage>
</organism>
<dbReference type="PRINTS" id="PR00047">
    <property type="entry name" value="STROIDFINGER"/>
</dbReference>
<dbReference type="Proteomes" id="UP000005204">
    <property type="component" value="Unassembled WGS sequence"/>
</dbReference>
<dbReference type="InterPro" id="IPR000536">
    <property type="entry name" value="Nucl_hrmn_rcpt_lig-bd"/>
</dbReference>
<keyword evidence="10" id="KW-0539">Nucleus</keyword>
<name>A0A8R2LVX3_BOMMO</name>
<proteinExistence type="inferred from homology"/>
<feature type="region of interest" description="Disordered" evidence="12">
    <location>
        <begin position="842"/>
        <end position="875"/>
    </location>
</feature>
<dbReference type="CDD" id="cd07165">
    <property type="entry name" value="NR_DBD_DmE78_like"/>
    <property type="match status" value="1"/>
</dbReference>
<keyword evidence="3" id="KW-0479">Metal-binding</keyword>
<feature type="coiled-coil region" evidence="11">
    <location>
        <begin position="237"/>
        <end position="265"/>
    </location>
</feature>
<reference evidence="15" key="2">
    <citation type="submission" date="2022-06" db="UniProtKB">
        <authorList>
            <consortium name="EnsemblMetazoa"/>
        </authorList>
    </citation>
    <scope>IDENTIFICATION</scope>
    <source>
        <strain evidence="15">p50T (Dazao)</strain>
    </source>
</reference>
<evidence type="ECO:0000313" key="15">
    <source>
        <dbReference type="EnsemblMetazoa" id="XP_037868401.1"/>
    </source>
</evidence>
<keyword evidence="7" id="KW-0238">DNA-binding</keyword>
<dbReference type="AlphaFoldDB" id="A0A8R2LVX3"/>
<evidence type="ECO:0000256" key="8">
    <source>
        <dbReference type="ARBA" id="ARBA00023163"/>
    </source>
</evidence>
<evidence type="ECO:0000256" key="4">
    <source>
        <dbReference type="ARBA" id="ARBA00022771"/>
    </source>
</evidence>
<dbReference type="PROSITE" id="PS51843">
    <property type="entry name" value="NR_LBD"/>
    <property type="match status" value="1"/>
</dbReference>
<protein>
    <recommendedName>
        <fullName evidence="17">Ecdysone-induced protein 78C</fullName>
    </recommendedName>
</protein>
<evidence type="ECO:0000313" key="16">
    <source>
        <dbReference type="Proteomes" id="UP000005204"/>
    </source>
</evidence>
<feature type="coiled-coil region" evidence="11">
    <location>
        <begin position="293"/>
        <end position="331"/>
    </location>
</feature>
<evidence type="ECO:0000259" key="14">
    <source>
        <dbReference type="PROSITE" id="PS51843"/>
    </source>
</evidence>
<keyword evidence="11" id="KW-0175">Coiled coil</keyword>
<dbReference type="Pfam" id="PF00105">
    <property type="entry name" value="zf-C4"/>
    <property type="match status" value="1"/>
</dbReference>
<feature type="domain" description="Nuclear receptor" evidence="13">
    <location>
        <begin position="69"/>
        <end position="144"/>
    </location>
</feature>
<reference evidence="16" key="1">
    <citation type="journal article" date="2008" name="Insect Biochem. Mol. Biol.">
        <title>The genome of a lepidopteran model insect, the silkworm Bombyx mori.</title>
        <authorList>
            <consortium name="International Silkworm Genome Consortium"/>
        </authorList>
    </citation>
    <scope>NUCLEOTIDE SEQUENCE [LARGE SCALE GENOMIC DNA]</scope>
    <source>
        <strain evidence="16">p50T</strain>
    </source>
</reference>
<dbReference type="InterPro" id="IPR035500">
    <property type="entry name" value="NHR-like_dom_sf"/>
</dbReference>
<dbReference type="PROSITE" id="PS51030">
    <property type="entry name" value="NUCLEAR_REC_DBD_2"/>
    <property type="match status" value="1"/>
</dbReference>
<dbReference type="FunFam" id="3.30.50.10:FF:000044">
    <property type="entry name" value="retinoic acid receptor beta isoform X4"/>
    <property type="match status" value="1"/>
</dbReference>
<dbReference type="Gene3D" id="3.30.50.10">
    <property type="entry name" value="Erythroid Transcription Factor GATA-1, subunit A"/>
    <property type="match status" value="1"/>
</dbReference>
<dbReference type="InterPro" id="IPR001728">
    <property type="entry name" value="ThyrH_rcpt"/>
</dbReference>
<dbReference type="PRINTS" id="PR00546">
    <property type="entry name" value="THYROIDHORMR"/>
</dbReference>
<keyword evidence="6" id="KW-0805">Transcription regulation</keyword>
<dbReference type="SUPFAM" id="SSF48508">
    <property type="entry name" value="Nuclear receptor ligand-binding domain"/>
    <property type="match status" value="1"/>
</dbReference>
<evidence type="ECO:0000256" key="11">
    <source>
        <dbReference type="SAM" id="Coils"/>
    </source>
</evidence>
<evidence type="ECO:0000256" key="2">
    <source>
        <dbReference type="ARBA" id="ARBA00008092"/>
    </source>
</evidence>
<dbReference type="Pfam" id="PF00104">
    <property type="entry name" value="Hormone_recep"/>
    <property type="match status" value="1"/>
</dbReference>
<comment type="similarity">
    <text evidence="2">Belongs to the nuclear hormone receptor family. NR1 subfamily.</text>
</comment>
<dbReference type="GO" id="GO:0043565">
    <property type="term" value="F:sequence-specific DNA binding"/>
    <property type="evidence" value="ECO:0007669"/>
    <property type="project" value="InterPro"/>
</dbReference>
<comment type="subcellular location">
    <subcellularLocation>
        <location evidence="1">Nucleus</location>
    </subcellularLocation>
</comment>
<dbReference type="GO" id="GO:0008270">
    <property type="term" value="F:zinc ion binding"/>
    <property type="evidence" value="ECO:0007669"/>
    <property type="project" value="UniProtKB-KW"/>
</dbReference>
<evidence type="ECO:0000256" key="10">
    <source>
        <dbReference type="ARBA" id="ARBA00023242"/>
    </source>
</evidence>
<keyword evidence="5" id="KW-0862">Zinc</keyword>
<keyword evidence="8" id="KW-0804">Transcription</keyword>
<evidence type="ECO:0000256" key="9">
    <source>
        <dbReference type="ARBA" id="ARBA00023170"/>
    </source>
</evidence>
<evidence type="ECO:0000256" key="12">
    <source>
        <dbReference type="SAM" id="MobiDB-lite"/>
    </source>
</evidence>
<dbReference type="PANTHER" id="PTHR45805">
    <property type="entry name" value="NUCLEAR HORMONE RECEPTOR HR3-RELATED"/>
    <property type="match status" value="1"/>
</dbReference>
<dbReference type="GO" id="GO:0004879">
    <property type="term" value="F:nuclear receptor activity"/>
    <property type="evidence" value="ECO:0007669"/>
    <property type="project" value="InterPro"/>
</dbReference>
<evidence type="ECO:0000259" key="13">
    <source>
        <dbReference type="PROSITE" id="PS51030"/>
    </source>
</evidence>
<dbReference type="GO" id="GO:0005634">
    <property type="term" value="C:nucleus"/>
    <property type="evidence" value="ECO:0007669"/>
    <property type="project" value="UniProtKB-SubCell"/>
</dbReference>
<dbReference type="Gene3D" id="1.10.565.10">
    <property type="entry name" value="Retinoid X Receptor"/>
    <property type="match status" value="1"/>
</dbReference>
<dbReference type="PROSITE" id="PS00031">
    <property type="entry name" value="NUCLEAR_REC_DBD_1"/>
    <property type="match status" value="1"/>
</dbReference>
<keyword evidence="4" id="KW-0863">Zinc-finger</keyword>
<evidence type="ECO:0000256" key="6">
    <source>
        <dbReference type="ARBA" id="ARBA00023015"/>
    </source>
</evidence>
<feature type="region of interest" description="Disordered" evidence="12">
    <location>
        <begin position="143"/>
        <end position="224"/>
    </location>
</feature>
<evidence type="ECO:0000256" key="5">
    <source>
        <dbReference type="ARBA" id="ARBA00022833"/>
    </source>
</evidence>
<evidence type="ECO:0008006" key="17">
    <source>
        <dbReference type="Google" id="ProtNLM"/>
    </source>
</evidence>
<evidence type="ECO:0000256" key="7">
    <source>
        <dbReference type="ARBA" id="ARBA00023125"/>
    </source>
</evidence>
<feature type="compositionally biased region" description="Basic and acidic residues" evidence="12">
    <location>
        <begin position="186"/>
        <end position="196"/>
    </location>
</feature>
<keyword evidence="16" id="KW-1185">Reference proteome</keyword>